<reference evidence="3" key="3">
    <citation type="submission" date="2016-06" db="UniProtKB">
        <authorList>
            <consortium name="WormBaseParasite"/>
        </authorList>
    </citation>
    <scope>IDENTIFICATION</scope>
</reference>
<feature type="compositionally biased region" description="Acidic residues" evidence="1">
    <location>
        <begin position="160"/>
        <end position="172"/>
    </location>
</feature>
<reference evidence="2" key="2">
    <citation type="submission" date="2014-05" db="EMBL/GenBank/DDBJ databases">
        <title>The genome and life-stage specific transcriptomes of Globodera pallida elucidate key aspects of plant parasitism by a cyst nematode.</title>
        <authorList>
            <person name="Cotton J.A."/>
            <person name="Lilley C.J."/>
            <person name="Jones L.M."/>
            <person name="Kikuchi T."/>
            <person name="Reid A.J."/>
            <person name="Thorpe P."/>
            <person name="Tsai I.J."/>
            <person name="Beasley H."/>
            <person name="Blok V."/>
            <person name="Cock P.J.A."/>
            <person name="Van den Akker S.E."/>
            <person name="Holroyd N."/>
            <person name="Hunt M."/>
            <person name="Mantelin S."/>
            <person name="Naghra H."/>
            <person name="Pain A."/>
            <person name="Palomares-Rius J.E."/>
            <person name="Zarowiecki M."/>
            <person name="Berriman M."/>
            <person name="Jones J.T."/>
            <person name="Urwin P.E."/>
        </authorList>
    </citation>
    <scope>NUCLEOTIDE SEQUENCE [LARGE SCALE GENOMIC DNA]</scope>
    <source>
        <strain evidence="2">Lindley</strain>
    </source>
</reference>
<accession>A0A183BZY9</accession>
<proteinExistence type="predicted"/>
<keyword evidence="2" id="KW-1185">Reference proteome</keyword>
<dbReference type="Proteomes" id="UP000050741">
    <property type="component" value="Unassembled WGS sequence"/>
</dbReference>
<protein>
    <submittedName>
        <fullName evidence="3">DUF1713 domain-containing protein</fullName>
    </submittedName>
</protein>
<organism evidence="2 3">
    <name type="scientific">Globodera pallida</name>
    <name type="common">Potato cyst nematode worm</name>
    <name type="synonym">Heterodera pallida</name>
    <dbReference type="NCBI Taxonomy" id="36090"/>
    <lineage>
        <taxon>Eukaryota</taxon>
        <taxon>Metazoa</taxon>
        <taxon>Ecdysozoa</taxon>
        <taxon>Nematoda</taxon>
        <taxon>Chromadorea</taxon>
        <taxon>Rhabditida</taxon>
        <taxon>Tylenchina</taxon>
        <taxon>Tylenchomorpha</taxon>
        <taxon>Tylenchoidea</taxon>
        <taxon>Heteroderidae</taxon>
        <taxon>Heteroderinae</taxon>
        <taxon>Globodera</taxon>
    </lineage>
</organism>
<name>A0A183BZY9_GLOPA</name>
<evidence type="ECO:0000313" key="3">
    <source>
        <dbReference type="WBParaSite" id="GPLIN_000618100"/>
    </source>
</evidence>
<feature type="compositionally biased region" description="Polar residues" evidence="1">
    <location>
        <begin position="107"/>
        <end position="120"/>
    </location>
</feature>
<feature type="compositionally biased region" description="Low complexity" evidence="1">
    <location>
        <begin position="135"/>
        <end position="150"/>
    </location>
</feature>
<feature type="region of interest" description="Disordered" evidence="1">
    <location>
        <begin position="61"/>
        <end position="231"/>
    </location>
</feature>
<reference evidence="2" key="1">
    <citation type="submission" date="2013-12" db="EMBL/GenBank/DDBJ databases">
        <authorList>
            <person name="Aslett M."/>
        </authorList>
    </citation>
    <scope>NUCLEOTIDE SEQUENCE [LARGE SCALE GENOMIC DNA]</scope>
    <source>
        <strain evidence="2">Lindley</strain>
    </source>
</reference>
<feature type="compositionally biased region" description="Basic residues" evidence="1">
    <location>
        <begin position="189"/>
        <end position="231"/>
    </location>
</feature>
<sequence length="231" mass="26147">MVSAATKCELNGAVAAASPNETNQYETTDGHNNDSNLDFFGHHFDPTNSQNLMLNRPLPSFTTSHHLDGHENTPPPGIGHEHRPNGVAMANLTQKAEQQRPKWAYIGQSQSRPTRSTTANRYEMEEALKAKNEAENSSQSGQQSSSANSEADNDTTQYDSDSDSDRDDDSDSSDSSTEALVEMHQNQLIRKRKKTQLIRKRKKTQLIRKRKKTQLIRKRKKTQLIRKRKKM</sequence>
<dbReference type="AlphaFoldDB" id="A0A183BZY9"/>
<feature type="compositionally biased region" description="Basic and acidic residues" evidence="1">
    <location>
        <begin position="122"/>
        <end position="134"/>
    </location>
</feature>
<evidence type="ECO:0000313" key="2">
    <source>
        <dbReference type="Proteomes" id="UP000050741"/>
    </source>
</evidence>
<evidence type="ECO:0000256" key="1">
    <source>
        <dbReference type="SAM" id="MobiDB-lite"/>
    </source>
</evidence>
<dbReference type="WBParaSite" id="GPLIN_000618100">
    <property type="protein sequence ID" value="GPLIN_000618100"/>
    <property type="gene ID" value="GPLIN_000618100"/>
</dbReference>